<dbReference type="AlphaFoldDB" id="A0AAU9LU38"/>
<sequence length="123" mass="14224">MRKRGLVPKCMHNGKKQNNGIIEHVLRSVSFPFLLFCSESKLQVSNNTRIRDRYERDNGGDRVKDSGKEGGVESSMMAVQWVLFWLDSINEVEYRGVSDKVWRKLIENRGCYRLSEVLTTVLS</sequence>
<protein>
    <submittedName>
        <fullName evidence="1">Uncharacterized protein</fullName>
    </submittedName>
</protein>
<evidence type="ECO:0000313" key="1">
    <source>
        <dbReference type="EMBL" id="CAH1417877.1"/>
    </source>
</evidence>
<accession>A0AAU9LU38</accession>
<proteinExistence type="predicted"/>
<evidence type="ECO:0000313" key="2">
    <source>
        <dbReference type="Proteomes" id="UP001157418"/>
    </source>
</evidence>
<gene>
    <name evidence="1" type="ORF">LVIROSA_LOCUS5525</name>
</gene>
<keyword evidence="2" id="KW-1185">Reference proteome</keyword>
<name>A0AAU9LU38_9ASTR</name>
<dbReference type="EMBL" id="CAKMRJ010000113">
    <property type="protein sequence ID" value="CAH1417877.1"/>
    <property type="molecule type" value="Genomic_DNA"/>
</dbReference>
<comment type="caution">
    <text evidence="1">The sequence shown here is derived from an EMBL/GenBank/DDBJ whole genome shotgun (WGS) entry which is preliminary data.</text>
</comment>
<organism evidence="1 2">
    <name type="scientific">Lactuca virosa</name>
    <dbReference type="NCBI Taxonomy" id="75947"/>
    <lineage>
        <taxon>Eukaryota</taxon>
        <taxon>Viridiplantae</taxon>
        <taxon>Streptophyta</taxon>
        <taxon>Embryophyta</taxon>
        <taxon>Tracheophyta</taxon>
        <taxon>Spermatophyta</taxon>
        <taxon>Magnoliopsida</taxon>
        <taxon>eudicotyledons</taxon>
        <taxon>Gunneridae</taxon>
        <taxon>Pentapetalae</taxon>
        <taxon>asterids</taxon>
        <taxon>campanulids</taxon>
        <taxon>Asterales</taxon>
        <taxon>Asteraceae</taxon>
        <taxon>Cichorioideae</taxon>
        <taxon>Cichorieae</taxon>
        <taxon>Lactucinae</taxon>
        <taxon>Lactuca</taxon>
    </lineage>
</organism>
<reference evidence="1 2" key="1">
    <citation type="submission" date="2022-01" db="EMBL/GenBank/DDBJ databases">
        <authorList>
            <person name="Xiong W."/>
            <person name="Schranz E."/>
        </authorList>
    </citation>
    <scope>NUCLEOTIDE SEQUENCE [LARGE SCALE GENOMIC DNA]</scope>
</reference>
<dbReference type="Proteomes" id="UP001157418">
    <property type="component" value="Unassembled WGS sequence"/>
</dbReference>